<evidence type="ECO:0000313" key="6">
    <source>
        <dbReference type="Proteomes" id="UP000374630"/>
    </source>
</evidence>
<feature type="signal peptide" evidence="2">
    <location>
        <begin position="1"/>
        <end position="24"/>
    </location>
</feature>
<dbReference type="OrthoDB" id="2515046at2"/>
<dbReference type="PANTHER" id="PTHR43649">
    <property type="entry name" value="ARABINOSE-BINDING PROTEIN-RELATED"/>
    <property type="match status" value="1"/>
</dbReference>
<reference evidence="5 6" key="1">
    <citation type="journal article" date="2019" name="Syst. Appl. Microbiol.">
        <title>Characterization of Bifidobacterium species in feaces of the Egyptian fruit bat: Description of B. vespertilionis sp. nov. and B. rousetti sp. nov.</title>
        <authorList>
            <person name="Modesto M."/>
            <person name="Satti M."/>
            <person name="Watanabe K."/>
            <person name="Puglisi E."/>
            <person name="Morelli L."/>
            <person name="Huang C.-H."/>
            <person name="Liou J.-S."/>
            <person name="Miyashita M."/>
            <person name="Tamura T."/>
            <person name="Saito S."/>
            <person name="Mori K."/>
            <person name="Huang L."/>
            <person name="Sciavilla P."/>
            <person name="Sandri C."/>
            <person name="Spiezio C."/>
            <person name="Vitali F."/>
            <person name="Cavalieri D."/>
            <person name="Perpetuini G."/>
            <person name="Tofalo R."/>
            <person name="Bonetti A."/>
            <person name="Arita M."/>
            <person name="Mattarelli P."/>
        </authorList>
    </citation>
    <scope>NUCLEOTIDE SEQUENCE [LARGE SCALE GENOMIC DNA]</scope>
    <source>
        <strain evidence="3 6">RST16</strain>
        <strain evidence="4 5">RST8</strain>
    </source>
</reference>
<dbReference type="EMBL" id="RZOA01000014">
    <property type="protein sequence ID" value="KAA8822901.1"/>
    <property type="molecule type" value="Genomic_DNA"/>
</dbReference>
<gene>
    <name evidence="4" type="ORF">EM848_07815</name>
    <name evidence="3" type="ORF">EMO90_10135</name>
</gene>
<proteinExistence type="predicted"/>
<dbReference type="PANTHER" id="PTHR43649:SF33">
    <property type="entry name" value="POLYGALACTURONAN_RHAMNOGALACTURONAN-BINDING PROTEIN YTCQ"/>
    <property type="match status" value="1"/>
</dbReference>
<protein>
    <submittedName>
        <fullName evidence="4">Extracellular solute-binding protein</fullName>
    </submittedName>
</protein>
<keyword evidence="6" id="KW-1185">Reference proteome</keyword>
<accession>A0A5J5E170</accession>
<evidence type="ECO:0000313" key="3">
    <source>
        <dbReference type="EMBL" id="KAA8818421.1"/>
    </source>
</evidence>
<organism evidence="4 5">
    <name type="scientific">Bifidobacterium vespertilionis</name>
    <dbReference type="NCBI Taxonomy" id="2562524"/>
    <lineage>
        <taxon>Bacteria</taxon>
        <taxon>Bacillati</taxon>
        <taxon>Actinomycetota</taxon>
        <taxon>Actinomycetes</taxon>
        <taxon>Bifidobacteriales</taxon>
        <taxon>Bifidobacteriaceae</taxon>
        <taxon>Bifidobacterium</taxon>
    </lineage>
</organism>
<dbReference type="Gene3D" id="3.40.190.10">
    <property type="entry name" value="Periplasmic binding protein-like II"/>
    <property type="match status" value="1"/>
</dbReference>
<sequence length="452" mass="48627">MLSGHGIKRMVAAAASVACVIGLAACGGSDASQTASSSSASGPIEIEVWGWDKNAPKGWVAKYNESQNEVKVNYVLQASNTATQQNFRNAFEAKTKLPDLVQGFAPLTTNVSNGWAEDITDAIQPLLPKFTEGAKENAQLNGRYYSLPGAADGTYAIVNTDVLAKYGVEAPKTWDDVIALGEKMKADGGKVYNLAGEDPSGFMQLAQKAGANWFTIDGDSWVVNMQDEATGKAVDIIQELIDKDLVSNQTYKDKPALYNFFDSGKFAFTTLAYWSATGYQTNMPNTRGKWQAIDYPSISSADEGKVPGYLGSASFIPKGTDRAHQDAVIKMTNWQNTPEGYEAGRDPDNGTLGVPAGRTEAAGLDAEKYAEEAIPDNFYADKDQAKKVIVNAAGNGMGGFDLGPNYDAWFPELQDQWGKAVAKQITLKEAMKNVQDFVVQDLQAKGINVKVA</sequence>
<dbReference type="InterPro" id="IPR050490">
    <property type="entry name" value="Bact_solute-bd_prot1"/>
</dbReference>
<dbReference type="SUPFAM" id="SSF53850">
    <property type="entry name" value="Periplasmic binding protein-like II"/>
    <property type="match status" value="1"/>
</dbReference>
<evidence type="ECO:0000313" key="5">
    <source>
        <dbReference type="Proteomes" id="UP000345527"/>
    </source>
</evidence>
<dbReference type="Proteomes" id="UP000374630">
    <property type="component" value="Unassembled WGS sequence"/>
</dbReference>
<evidence type="ECO:0000256" key="2">
    <source>
        <dbReference type="SAM" id="SignalP"/>
    </source>
</evidence>
<evidence type="ECO:0000256" key="1">
    <source>
        <dbReference type="ARBA" id="ARBA00022729"/>
    </source>
</evidence>
<comment type="caution">
    <text evidence="4">The sequence shown here is derived from an EMBL/GenBank/DDBJ whole genome shotgun (WGS) entry which is preliminary data.</text>
</comment>
<keyword evidence="1 2" id="KW-0732">Signal</keyword>
<feature type="chain" id="PRO_5038336109" evidence="2">
    <location>
        <begin position="25"/>
        <end position="452"/>
    </location>
</feature>
<dbReference type="Proteomes" id="UP000345527">
    <property type="component" value="Unassembled WGS sequence"/>
</dbReference>
<dbReference type="EMBL" id="RZNZ01000015">
    <property type="protein sequence ID" value="KAA8818421.1"/>
    <property type="molecule type" value="Genomic_DNA"/>
</dbReference>
<name>A0A5J5E170_9BIFI</name>
<dbReference type="AlphaFoldDB" id="A0A5J5E170"/>
<evidence type="ECO:0000313" key="4">
    <source>
        <dbReference type="EMBL" id="KAA8822901.1"/>
    </source>
</evidence>